<feature type="compositionally biased region" description="Low complexity" evidence="1">
    <location>
        <begin position="47"/>
        <end position="61"/>
    </location>
</feature>
<keyword evidence="4" id="KW-1185">Reference proteome</keyword>
<evidence type="ECO:0000313" key="4">
    <source>
        <dbReference type="Proteomes" id="UP001202961"/>
    </source>
</evidence>
<feature type="compositionally biased region" description="Basic and acidic residues" evidence="1">
    <location>
        <begin position="1"/>
        <end position="33"/>
    </location>
</feature>
<evidence type="ECO:0000313" key="3">
    <source>
        <dbReference type="EMBL" id="MCM2369248.1"/>
    </source>
</evidence>
<feature type="domain" description="Rho termination factor-like N-terminal" evidence="2">
    <location>
        <begin position="61"/>
        <end position="98"/>
    </location>
</feature>
<reference evidence="3 4" key="1">
    <citation type="journal article" date="2022" name="Syst. Appl. Microbiol.">
        <title>Rhodopirellula aestuarii sp. nov., a novel member of the genus Rhodopirellula isolated from brackish sediments collected in the Tagus River estuary, Portugal.</title>
        <authorList>
            <person name="Vitorino I.R."/>
            <person name="Klimek D."/>
            <person name="Calusinska M."/>
            <person name="Lobo-da-Cunha A."/>
            <person name="Vasconcelos V."/>
            <person name="Lage O.M."/>
        </authorList>
    </citation>
    <scope>NUCLEOTIDE SEQUENCE [LARGE SCALE GENOMIC DNA]</scope>
    <source>
        <strain evidence="3 4">ICT_H3.1</strain>
    </source>
</reference>
<protein>
    <submittedName>
        <fullName evidence="3">Rho termination factor N-terminal domain-containing protein</fullName>
    </submittedName>
</protein>
<evidence type="ECO:0000259" key="2">
    <source>
        <dbReference type="SMART" id="SM00959"/>
    </source>
</evidence>
<organism evidence="3 4">
    <name type="scientific">Aporhodopirellula aestuarii</name>
    <dbReference type="NCBI Taxonomy" id="2950107"/>
    <lineage>
        <taxon>Bacteria</taxon>
        <taxon>Pseudomonadati</taxon>
        <taxon>Planctomycetota</taxon>
        <taxon>Planctomycetia</taxon>
        <taxon>Pirellulales</taxon>
        <taxon>Pirellulaceae</taxon>
        <taxon>Aporhodopirellula</taxon>
    </lineage>
</organism>
<evidence type="ECO:0000256" key="1">
    <source>
        <dbReference type="SAM" id="MobiDB-lite"/>
    </source>
</evidence>
<dbReference type="Proteomes" id="UP001202961">
    <property type="component" value="Unassembled WGS sequence"/>
</dbReference>
<dbReference type="Pfam" id="PF07498">
    <property type="entry name" value="Rho_N"/>
    <property type="match status" value="1"/>
</dbReference>
<comment type="caution">
    <text evidence="3">The sequence shown here is derived from an EMBL/GenBank/DDBJ whole genome shotgun (WGS) entry which is preliminary data.</text>
</comment>
<dbReference type="InterPro" id="IPR036269">
    <property type="entry name" value="Rho_N_sf"/>
</dbReference>
<dbReference type="EMBL" id="JAMQBK010000006">
    <property type="protein sequence ID" value="MCM2369248.1"/>
    <property type="molecule type" value="Genomic_DNA"/>
</dbReference>
<sequence>MPEWTDKDERQYEHIKDSQLDDGKPEDEAKEVAARTVNKRRREEGRTPNQTTQGTGNPNTPLEDRTVDELQNRAAELNIEGRSKLKKAELVEAIRQAS</sequence>
<dbReference type="InterPro" id="IPR011112">
    <property type="entry name" value="Rho-like_N"/>
</dbReference>
<proteinExistence type="predicted"/>
<gene>
    <name evidence="3" type="ORF">NB063_01305</name>
</gene>
<dbReference type="RefSeq" id="WP_250926922.1">
    <property type="nucleotide sequence ID" value="NZ_JAMQBK010000006.1"/>
</dbReference>
<dbReference type="SMART" id="SM00959">
    <property type="entry name" value="Rho_N"/>
    <property type="match status" value="1"/>
</dbReference>
<feature type="region of interest" description="Disordered" evidence="1">
    <location>
        <begin position="1"/>
        <end position="64"/>
    </location>
</feature>
<dbReference type="SUPFAM" id="SSF68912">
    <property type="entry name" value="Rho N-terminal domain-like"/>
    <property type="match status" value="1"/>
</dbReference>
<name>A0ABT0TYB5_9BACT</name>
<accession>A0ABT0TYB5</accession>